<dbReference type="Proteomes" id="UP001221519">
    <property type="component" value="Chromosome"/>
</dbReference>
<gene>
    <name evidence="1" type="ORF">PUW23_10455</name>
    <name evidence="2" type="ORF">PUW25_10140</name>
</gene>
<name>A0AAX3N4P5_9BACL</name>
<protein>
    <recommendedName>
        <fullName evidence="5">Ubiquitin-like domain-containing protein</fullName>
    </recommendedName>
</protein>
<sequence>MILTVVQSRREGEWIDIEVPDESTVQYLKSVLSVRIFNEPPQENVQYILEAKFPEGNWFTLPDAKQLTETGLREGNFVRLQKAFSTTESEAPVHGRRLLFQNKNLG</sequence>
<dbReference type="AlphaFoldDB" id="A0AAX3N4P5"/>
<keyword evidence="4" id="KW-1185">Reference proteome</keyword>
<evidence type="ECO:0000313" key="1">
    <source>
        <dbReference type="EMBL" id="WDH84597.1"/>
    </source>
</evidence>
<reference evidence="1 4" key="1">
    <citation type="submission" date="2023-02" db="EMBL/GenBank/DDBJ databases">
        <title>Pathogen: clinical or host-associated sample.</title>
        <authorList>
            <person name="Hergert J."/>
            <person name="Casey R."/>
            <person name="Wagner J."/>
            <person name="Young E.L."/>
            <person name="Oakeson K.F."/>
        </authorList>
    </citation>
    <scope>NUCLEOTIDE SEQUENCE</scope>
    <source>
        <strain evidence="2 4">2022CK-00829</strain>
        <strain evidence="1">2022CK-00830</strain>
    </source>
</reference>
<evidence type="ECO:0000313" key="2">
    <source>
        <dbReference type="EMBL" id="WDI04280.1"/>
    </source>
</evidence>
<dbReference type="RefSeq" id="WP_047909615.1">
    <property type="nucleotide sequence ID" value="NZ_CP118101.1"/>
</dbReference>
<proteinExistence type="predicted"/>
<evidence type="ECO:0008006" key="5">
    <source>
        <dbReference type="Google" id="ProtNLM"/>
    </source>
</evidence>
<dbReference type="Proteomes" id="UP001220962">
    <property type="component" value="Chromosome"/>
</dbReference>
<evidence type="ECO:0000313" key="3">
    <source>
        <dbReference type="Proteomes" id="UP001220962"/>
    </source>
</evidence>
<evidence type="ECO:0000313" key="4">
    <source>
        <dbReference type="Proteomes" id="UP001221519"/>
    </source>
</evidence>
<organism evidence="1 3">
    <name type="scientific">Paenibacillus urinalis</name>
    <dbReference type="NCBI Taxonomy" id="521520"/>
    <lineage>
        <taxon>Bacteria</taxon>
        <taxon>Bacillati</taxon>
        <taxon>Bacillota</taxon>
        <taxon>Bacilli</taxon>
        <taxon>Bacillales</taxon>
        <taxon>Paenibacillaceae</taxon>
        <taxon>Paenibacillus</taxon>
    </lineage>
</organism>
<dbReference type="EMBL" id="CP118108">
    <property type="protein sequence ID" value="WDI04280.1"/>
    <property type="molecule type" value="Genomic_DNA"/>
</dbReference>
<accession>A0AAX3N4P5</accession>
<dbReference type="EMBL" id="CP118101">
    <property type="protein sequence ID" value="WDH84597.1"/>
    <property type="molecule type" value="Genomic_DNA"/>
</dbReference>